<dbReference type="Gene3D" id="3.40.50.300">
    <property type="entry name" value="P-loop containing nucleotide triphosphate hydrolases"/>
    <property type="match status" value="1"/>
</dbReference>
<reference evidence="4 5" key="2">
    <citation type="journal article" date="2014" name="Proc. Natl. Acad. Sci. U.S.A.">
        <title>Trajectory and genomic determinants of fungal-pathogen speciation and host adaptation.</title>
        <authorList>
            <person name="Hu X."/>
            <person name="Xiao G."/>
            <person name="Zheng P."/>
            <person name="Shang Y."/>
            <person name="Su Y."/>
            <person name="Zhang X."/>
            <person name="Liu X."/>
            <person name="Zhan S."/>
            <person name="St Leger R.J."/>
            <person name="Wang C."/>
        </authorList>
    </citation>
    <scope>GENOME REANNOTATION</scope>
    <source>
        <strain evidence="5">ARSEF 23 / ATCC MYA-3075</strain>
    </source>
</reference>
<dbReference type="SUPFAM" id="SSF52540">
    <property type="entry name" value="P-loop containing nucleoside triphosphate hydrolases"/>
    <property type="match status" value="1"/>
</dbReference>
<comment type="caution">
    <text evidence="4">The sequence shown here is derived from an EMBL/GenBank/DDBJ whole genome shotgun (WGS) entry which is preliminary data.</text>
</comment>
<sequence length="1089" mass="120787">MTDEPFCRLTMAPDVVKEEVAENAATAVAARSPGKPRNETLSVSTRSQPLIFGEEWKLALDEAGTRQRPQPAAVIPKFVFGESSKAATASSPYLAGAIYAKTAAKTAGDNSSIETSTSRRDTTSSVTTPSFTFDIDPSALGEGAREANPPTSAETASSSPPIVYQFGSFRGLHNVTPVPSPKAEPFKLSDDYVFDFSLPSPKCPSPKAAFKIRSPRNSRPSSLSDLLGYSPSTQSGRPPAETGQSSTSEPILLLGNQSHSDLSRAVAGSQQPVVAYDVLNEETPRHPFFSNTFQATLQKGLRIAKAATDVLKSVRSVQGSGLDSLLKEGEDLCAFHGTSTRTIAILGDSGQGKSSLINSLLHFPRLAKTGDSGSACTSVVTEYRQKRPNQKDNILIEVEILSRSEIEEVLTDYLWKYRLFYNAEDNTELETEEHRICEADASQAWSALDTAFRHHQEFSKQFLQDDSSGAVERIKAKLVRWAEEIDWPDDVVDSVWRSSARDSRECFEMTRKFMGDKHWPFTKIIRVYINAQILKTGIVLADLPGLQDTNLARVKATQDYLMKCNSVFIVANISRAITDQSLKSSLFSVLSRHVPLELEESGAKALRIAVICTRAEDIDIENAKQEFCGPGNSVDLDECDKLESELEAARRTGDSAQKKRLKLKHRLLFIEARNQHVKRGLQSAYASKIPDQTLDVFCVSNKIYEKHVPKGNSEFVAASGIPELRRFCHTITADAQLQEATHFLKSSIPSFLTTLEIRLGSLCSGDEKLARFQQARNSIHRGLDEMVKLNSDYHSQIVGLFGKYRALPPKRASLITFLACTGRSEQWQHAAAAQGEIWQKHPWHWTQYDAWCCNNGHHATAGRDREDWNAKIIWKMRSELDFQWTVVEEEAEAGFCKLQKTLDGLFANLQAVLVDLMLGNDLSVLEYALSAQIHNVTYRIQRAKEGYAKEMSLTRRYASETNFTSFILQQMTDTYRHAAGQRGAGKSARQKAIVQGRITDNILFPTICALISDCTHSTLQNTRRELLEMMQASIGHVRSDFTCALGDENSDKRPICLTMESADLATLREALSTVKLLNLEAKVLFEPAA</sequence>
<dbReference type="KEGG" id="maj:MAA_06545"/>
<feature type="domain" description="Dynamin N-terminal" evidence="2">
    <location>
        <begin position="343"/>
        <end position="581"/>
    </location>
</feature>
<feature type="compositionally biased region" description="Polar residues" evidence="1">
    <location>
        <begin position="230"/>
        <end position="247"/>
    </location>
</feature>
<feature type="compositionally biased region" description="Low complexity" evidence="1">
    <location>
        <begin position="123"/>
        <end position="133"/>
    </location>
</feature>
<reference evidence="4 5" key="1">
    <citation type="journal article" date="2011" name="PLoS Genet.">
        <title>Genome sequencing and comparative transcriptomics of the model entomopathogenic fungi Metarhizium anisopliae and M. acridum.</title>
        <authorList>
            <person name="Gao Q."/>
            <person name="Jin K."/>
            <person name="Ying S.H."/>
            <person name="Zhang Y."/>
            <person name="Xiao G."/>
            <person name="Shang Y."/>
            <person name="Duan Z."/>
            <person name="Hu X."/>
            <person name="Xie X.Q."/>
            <person name="Zhou G."/>
            <person name="Peng G."/>
            <person name="Luo Z."/>
            <person name="Huang W."/>
            <person name="Wang B."/>
            <person name="Fang W."/>
            <person name="Wang S."/>
            <person name="Zhong Y."/>
            <person name="Ma L.J."/>
            <person name="St Leger R.J."/>
            <person name="Zhao G.P."/>
            <person name="Pei Y."/>
            <person name="Feng M.G."/>
            <person name="Xia Y."/>
            <person name="Wang C."/>
        </authorList>
    </citation>
    <scope>NUCLEOTIDE SEQUENCE [LARGE SCALE GENOMIC DNA]</scope>
    <source>
        <strain evidence="5">ARSEF 23 / ATCC MYA-3075</strain>
    </source>
</reference>
<evidence type="ECO:0000313" key="4">
    <source>
        <dbReference type="EMBL" id="EFY97762.2"/>
    </source>
</evidence>
<evidence type="ECO:0000256" key="1">
    <source>
        <dbReference type="SAM" id="MobiDB-lite"/>
    </source>
</evidence>
<feature type="region of interest" description="Disordered" evidence="1">
    <location>
        <begin position="205"/>
        <end position="247"/>
    </location>
</feature>
<dbReference type="InterPro" id="IPR045063">
    <property type="entry name" value="Dynamin_N"/>
</dbReference>
<gene>
    <name evidence="4" type="ORF">MAA_06545</name>
</gene>
<dbReference type="Pfam" id="PF24564">
    <property type="entry name" value="DUF7605"/>
    <property type="match status" value="1"/>
</dbReference>
<organism evidence="4 5">
    <name type="scientific">Metarhizium robertsii (strain ARSEF 23 / ATCC MYA-3075)</name>
    <name type="common">Metarhizium anisopliae (strain ARSEF 23)</name>
    <dbReference type="NCBI Taxonomy" id="655844"/>
    <lineage>
        <taxon>Eukaryota</taxon>
        <taxon>Fungi</taxon>
        <taxon>Dikarya</taxon>
        <taxon>Ascomycota</taxon>
        <taxon>Pezizomycotina</taxon>
        <taxon>Sordariomycetes</taxon>
        <taxon>Hypocreomycetidae</taxon>
        <taxon>Hypocreales</taxon>
        <taxon>Clavicipitaceae</taxon>
        <taxon>Metarhizium</taxon>
    </lineage>
</organism>
<evidence type="ECO:0000259" key="3">
    <source>
        <dbReference type="Pfam" id="PF24564"/>
    </source>
</evidence>
<feature type="compositionally biased region" description="Low complexity" evidence="1">
    <location>
        <begin position="149"/>
        <end position="160"/>
    </location>
</feature>
<proteinExistence type="predicted"/>
<dbReference type="AlphaFoldDB" id="E9F2P6"/>
<name>E9F2P6_METRA</name>
<keyword evidence="5" id="KW-1185">Reference proteome</keyword>
<dbReference type="EMBL" id="ADNJ02000011">
    <property type="protein sequence ID" value="EFY97762.2"/>
    <property type="molecule type" value="Genomic_DNA"/>
</dbReference>
<dbReference type="PANTHER" id="PTHR36681">
    <property type="entry name" value="NUCLEAR GTPASE, GERMINAL CENTER-ASSOCIATED, TANDEM DUPLICATE 3"/>
    <property type="match status" value="1"/>
</dbReference>
<feature type="domain" description="DUF7605" evidence="3">
    <location>
        <begin position="823"/>
        <end position="1004"/>
    </location>
</feature>
<dbReference type="Proteomes" id="UP000002498">
    <property type="component" value="Unassembled WGS sequence"/>
</dbReference>
<feature type="region of interest" description="Disordered" evidence="1">
    <location>
        <begin position="27"/>
        <end position="46"/>
    </location>
</feature>
<accession>E9F2P6</accession>
<dbReference type="InterPro" id="IPR056024">
    <property type="entry name" value="DUF7605"/>
</dbReference>
<feature type="compositionally biased region" description="Low complexity" evidence="1">
    <location>
        <begin position="215"/>
        <end position="227"/>
    </location>
</feature>
<dbReference type="OrthoDB" id="3598281at2759"/>
<dbReference type="GeneID" id="19260831"/>
<dbReference type="Pfam" id="PF00350">
    <property type="entry name" value="Dynamin_N"/>
    <property type="match status" value="1"/>
</dbReference>
<protein>
    <submittedName>
        <fullName evidence="4">Dynamin, GTPase domain protein</fullName>
    </submittedName>
</protein>
<dbReference type="InterPro" id="IPR027417">
    <property type="entry name" value="P-loop_NTPase"/>
</dbReference>
<dbReference type="HOGENOM" id="CLU_010389_2_0_1"/>
<feature type="region of interest" description="Disordered" evidence="1">
    <location>
        <begin position="106"/>
        <end position="160"/>
    </location>
</feature>
<dbReference type="PANTHER" id="PTHR36681:SF3">
    <property type="entry name" value="NUCLEAR GTPASE, GERMINAL CENTER-ASSOCIATED, TANDEM DUPLICATE 3"/>
    <property type="match status" value="1"/>
</dbReference>
<dbReference type="RefSeq" id="XP_007822734.2">
    <property type="nucleotide sequence ID" value="XM_007824543.2"/>
</dbReference>
<evidence type="ECO:0000313" key="5">
    <source>
        <dbReference type="Proteomes" id="UP000002498"/>
    </source>
</evidence>
<evidence type="ECO:0000259" key="2">
    <source>
        <dbReference type="Pfam" id="PF00350"/>
    </source>
</evidence>